<evidence type="ECO:0000256" key="3">
    <source>
        <dbReference type="ARBA" id="ARBA00022448"/>
    </source>
</evidence>
<organism evidence="10 11">
    <name type="scientific">Bradyrhizobium zhanjiangense</name>
    <dbReference type="NCBI Taxonomy" id="1325107"/>
    <lineage>
        <taxon>Bacteria</taxon>
        <taxon>Pseudomonadati</taxon>
        <taxon>Pseudomonadota</taxon>
        <taxon>Alphaproteobacteria</taxon>
        <taxon>Hyphomicrobiales</taxon>
        <taxon>Nitrobacteraceae</taxon>
        <taxon>Bradyrhizobium</taxon>
    </lineage>
</organism>
<keyword evidence="4" id="KW-1003">Cell membrane</keyword>
<feature type="domain" description="ABC transmembrane type-1" evidence="9">
    <location>
        <begin position="49"/>
        <end position="255"/>
    </location>
</feature>
<dbReference type="SUPFAM" id="SSF161098">
    <property type="entry name" value="MetI-like"/>
    <property type="match status" value="1"/>
</dbReference>
<keyword evidence="5 8" id="KW-0812">Transmembrane</keyword>
<feature type="transmembrane region" description="Helical" evidence="8">
    <location>
        <begin position="53"/>
        <end position="72"/>
    </location>
</feature>
<dbReference type="InterPro" id="IPR000515">
    <property type="entry name" value="MetI-like"/>
</dbReference>
<dbReference type="CDD" id="cd06261">
    <property type="entry name" value="TM_PBP2"/>
    <property type="match status" value="1"/>
</dbReference>
<evidence type="ECO:0000256" key="2">
    <source>
        <dbReference type="ARBA" id="ARBA00007069"/>
    </source>
</evidence>
<comment type="caution">
    <text evidence="10">The sequence shown here is derived from an EMBL/GenBank/DDBJ whole genome shotgun (WGS) entry which is preliminary data.</text>
</comment>
<sequence length="263" mass="28658">MFMSPAVLIAAAIVLPPLLYVFYTSVNGSALSLAAYGEVLTSRLFRETLTTTLLIASLSSLLSLVLGFIVALHLARQPARRRTILMVLVLLPFWTSVLVKCFAFTIILGREGIINSVLSWIFDTKIQLPLVLNLVGLLVGMTNLLIPLVVLPVLASLLAIDGAIYRAASIMGAKPARIFWTVTVPMSLPGVFAGLLSIFVMSLGAFVIPALLGGPKTQMLSNLVDFYNRQVLDWHKASAISVMLFGMVFVFAAPLALWRWRKV</sequence>
<evidence type="ECO:0000256" key="1">
    <source>
        <dbReference type="ARBA" id="ARBA00004651"/>
    </source>
</evidence>
<evidence type="ECO:0000256" key="7">
    <source>
        <dbReference type="ARBA" id="ARBA00023136"/>
    </source>
</evidence>
<dbReference type="PANTHER" id="PTHR42929">
    <property type="entry name" value="INNER MEMBRANE ABC TRANSPORTER PERMEASE PROTEIN YDCU-RELATED-RELATED"/>
    <property type="match status" value="1"/>
</dbReference>
<dbReference type="InterPro" id="IPR035906">
    <property type="entry name" value="MetI-like_sf"/>
</dbReference>
<name>A0ABY0D8A8_9BRAD</name>
<dbReference type="Gene3D" id="1.10.3720.10">
    <property type="entry name" value="MetI-like"/>
    <property type="match status" value="1"/>
</dbReference>
<keyword evidence="6 8" id="KW-1133">Transmembrane helix</keyword>
<evidence type="ECO:0000313" key="10">
    <source>
        <dbReference type="EMBL" id="RXG84694.1"/>
    </source>
</evidence>
<feature type="transmembrane region" description="Helical" evidence="8">
    <location>
        <begin position="237"/>
        <end position="258"/>
    </location>
</feature>
<dbReference type="PROSITE" id="PS50928">
    <property type="entry name" value="ABC_TM1"/>
    <property type="match status" value="1"/>
</dbReference>
<comment type="subcellular location">
    <subcellularLocation>
        <location evidence="1 8">Cell membrane</location>
        <topology evidence="1 8">Multi-pass membrane protein</topology>
    </subcellularLocation>
</comment>
<evidence type="ECO:0000259" key="9">
    <source>
        <dbReference type="PROSITE" id="PS50928"/>
    </source>
</evidence>
<protein>
    <submittedName>
        <fullName evidence="10">ABC transporter permease</fullName>
    </submittedName>
</protein>
<keyword evidence="11" id="KW-1185">Reference proteome</keyword>
<keyword evidence="3 8" id="KW-0813">Transport</keyword>
<reference evidence="10 11" key="1">
    <citation type="submission" date="2018-10" db="EMBL/GenBank/DDBJ databases">
        <title>Bradyrhizobium sp. nov., isolated from effective nodules of peanut in China.</title>
        <authorList>
            <person name="Li Y."/>
        </authorList>
    </citation>
    <scope>NUCLEOTIDE SEQUENCE [LARGE SCALE GENOMIC DNA]</scope>
    <source>
        <strain evidence="10 11">CCBAU 51781</strain>
    </source>
</reference>
<dbReference type="Pfam" id="PF00528">
    <property type="entry name" value="BPD_transp_1"/>
    <property type="match status" value="1"/>
</dbReference>
<accession>A0ABY0D8A8</accession>
<dbReference type="PANTHER" id="PTHR42929:SF5">
    <property type="entry name" value="ABC TRANSPORTER PERMEASE PROTEIN"/>
    <property type="match status" value="1"/>
</dbReference>
<evidence type="ECO:0000256" key="4">
    <source>
        <dbReference type="ARBA" id="ARBA00022475"/>
    </source>
</evidence>
<gene>
    <name evidence="10" type="ORF">EAS62_39520</name>
</gene>
<feature type="transmembrane region" description="Helical" evidence="8">
    <location>
        <begin position="179"/>
        <end position="212"/>
    </location>
</feature>
<evidence type="ECO:0000256" key="5">
    <source>
        <dbReference type="ARBA" id="ARBA00022692"/>
    </source>
</evidence>
<feature type="transmembrane region" description="Helical" evidence="8">
    <location>
        <begin position="128"/>
        <end position="158"/>
    </location>
</feature>
<evidence type="ECO:0000256" key="8">
    <source>
        <dbReference type="RuleBase" id="RU363032"/>
    </source>
</evidence>
<dbReference type="EMBL" id="RDRA01000056">
    <property type="protein sequence ID" value="RXG84694.1"/>
    <property type="molecule type" value="Genomic_DNA"/>
</dbReference>
<feature type="transmembrane region" description="Helical" evidence="8">
    <location>
        <begin position="84"/>
        <end position="108"/>
    </location>
</feature>
<evidence type="ECO:0000313" key="11">
    <source>
        <dbReference type="Proteomes" id="UP000289946"/>
    </source>
</evidence>
<evidence type="ECO:0000256" key="6">
    <source>
        <dbReference type="ARBA" id="ARBA00022989"/>
    </source>
</evidence>
<keyword evidence="7 8" id="KW-0472">Membrane</keyword>
<comment type="similarity">
    <text evidence="2">Belongs to the binding-protein-dependent transport system permease family. CysTW subfamily.</text>
</comment>
<dbReference type="Proteomes" id="UP000289946">
    <property type="component" value="Unassembled WGS sequence"/>
</dbReference>
<proteinExistence type="inferred from homology"/>